<dbReference type="PANTHER" id="PTHR43772:SF2">
    <property type="entry name" value="PUTATIVE (AFU_ORTHOLOGUE AFUA_2G04480)-RELATED"/>
    <property type="match status" value="1"/>
</dbReference>
<keyword evidence="4 7" id="KW-0326">Glycosidase</keyword>
<keyword evidence="9" id="KW-1185">Reference proteome</keyword>
<comment type="similarity">
    <text evidence="1 7">Belongs to the glycosyl hydrolase 43 family.</text>
</comment>
<dbReference type="OrthoDB" id="19657at2759"/>
<comment type="caution">
    <text evidence="8">The sequence shown here is derived from an EMBL/GenBank/DDBJ whole genome shotgun (WGS) entry which is preliminary data.</text>
</comment>
<keyword evidence="2 7" id="KW-0378">Hydrolase</keyword>
<proteinExistence type="inferred from homology"/>
<protein>
    <submittedName>
        <fullName evidence="8">Uncharacterized protein</fullName>
    </submittedName>
</protein>
<dbReference type="SUPFAM" id="SSF75005">
    <property type="entry name" value="Arabinanase/levansucrase/invertase"/>
    <property type="match status" value="1"/>
</dbReference>
<dbReference type="Proteomes" id="UP000319257">
    <property type="component" value="Unassembled WGS sequence"/>
</dbReference>
<dbReference type="GO" id="GO:0005975">
    <property type="term" value="P:carbohydrate metabolic process"/>
    <property type="evidence" value="ECO:0007669"/>
    <property type="project" value="InterPro"/>
</dbReference>
<dbReference type="AlphaFoldDB" id="A0A507AS34"/>
<organism evidence="8 9">
    <name type="scientific">Thyridium curvatum</name>
    <dbReference type="NCBI Taxonomy" id="1093900"/>
    <lineage>
        <taxon>Eukaryota</taxon>
        <taxon>Fungi</taxon>
        <taxon>Dikarya</taxon>
        <taxon>Ascomycota</taxon>
        <taxon>Pezizomycotina</taxon>
        <taxon>Sordariomycetes</taxon>
        <taxon>Sordariomycetidae</taxon>
        <taxon>Thyridiales</taxon>
        <taxon>Thyridiaceae</taxon>
        <taxon>Thyridium</taxon>
    </lineage>
</organism>
<dbReference type="GeneID" id="41978032"/>
<dbReference type="InParanoid" id="A0A507AS34"/>
<accession>A0A507AS34</accession>
<dbReference type="PANTHER" id="PTHR43772">
    <property type="entry name" value="ENDO-1,4-BETA-XYLANASE"/>
    <property type="match status" value="1"/>
</dbReference>
<dbReference type="EMBL" id="SKBQ01000087">
    <property type="protein sequence ID" value="TPX07689.1"/>
    <property type="molecule type" value="Genomic_DNA"/>
</dbReference>
<dbReference type="Pfam" id="PF04616">
    <property type="entry name" value="Glyco_hydro_43"/>
    <property type="match status" value="1"/>
</dbReference>
<evidence type="ECO:0000256" key="3">
    <source>
        <dbReference type="ARBA" id="ARBA00023277"/>
    </source>
</evidence>
<dbReference type="InterPro" id="IPR006710">
    <property type="entry name" value="Glyco_hydro_43"/>
</dbReference>
<evidence type="ECO:0000256" key="4">
    <source>
        <dbReference type="ARBA" id="ARBA00023295"/>
    </source>
</evidence>
<evidence type="ECO:0000256" key="5">
    <source>
        <dbReference type="PIRSR" id="PIRSR606710-1"/>
    </source>
</evidence>
<evidence type="ECO:0000256" key="6">
    <source>
        <dbReference type="PIRSR" id="PIRSR606710-2"/>
    </source>
</evidence>
<evidence type="ECO:0000256" key="1">
    <source>
        <dbReference type="ARBA" id="ARBA00009865"/>
    </source>
</evidence>
<evidence type="ECO:0000313" key="8">
    <source>
        <dbReference type="EMBL" id="TPX07689.1"/>
    </source>
</evidence>
<dbReference type="STRING" id="1093900.A0A507AS34"/>
<evidence type="ECO:0000313" key="9">
    <source>
        <dbReference type="Proteomes" id="UP000319257"/>
    </source>
</evidence>
<evidence type="ECO:0000256" key="2">
    <source>
        <dbReference type="ARBA" id="ARBA00022801"/>
    </source>
</evidence>
<reference evidence="8 9" key="1">
    <citation type="submission" date="2019-06" db="EMBL/GenBank/DDBJ databases">
        <title>Draft genome sequence of the filamentous fungus Phialemoniopsis curvata isolated from diesel fuel.</title>
        <authorList>
            <person name="Varaljay V.A."/>
            <person name="Lyon W.J."/>
            <person name="Crouch A.L."/>
            <person name="Drake C.E."/>
            <person name="Hollomon J.M."/>
            <person name="Nadeau L.J."/>
            <person name="Nunn H.S."/>
            <person name="Stevenson B.S."/>
            <person name="Bojanowski C.L."/>
            <person name="Crookes-Goodson W.J."/>
        </authorList>
    </citation>
    <scope>NUCLEOTIDE SEQUENCE [LARGE SCALE GENOMIC DNA]</scope>
    <source>
        <strain evidence="8 9">D216</strain>
    </source>
</reference>
<feature type="site" description="Important for catalytic activity, responsible for pKa modulation of the active site Glu and correct orientation of both the proton donor and substrate" evidence="6">
    <location>
        <position position="236"/>
    </location>
</feature>
<dbReference type="RefSeq" id="XP_030989400.1">
    <property type="nucleotide sequence ID" value="XM_031133220.1"/>
</dbReference>
<dbReference type="InterPro" id="IPR023296">
    <property type="entry name" value="Glyco_hydro_beta-prop_sf"/>
</dbReference>
<dbReference type="GO" id="GO:0004553">
    <property type="term" value="F:hydrolase activity, hydrolyzing O-glycosyl compounds"/>
    <property type="evidence" value="ECO:0007669"/>
    <property type="project" value="InterPro"/>
</dbReference>
<feature type="active site" description="Proton acceptor" evidence="5">
    <location>
        <position position="113"/>
    </location>
</feature>
<gene>
    <name evidence="8" type="ORF">E0L32_010585</name>
</gene>
<name>A0A507AS34_9PEZI</name>
<keyword evidence="3" id="KW-0119">Carbohydrate metabolism</keyword>
<dbReference type="Gene3D" id="2.60.40.2340">
    <property type="match status" value="1"/>
</dbReference>
<dbReference type="CDD" id="cd18828">
    <property type="entry name" value="GH43_BT3675-like"/>
    <property type="match status" value="1"/>
</dbReference>
<dbReference type="Gene3D" id="2.115.10.20">
    <property type="entry name" value="Glycosyl hydrolase domain, family 43"/>
    <property type="match status" value="1"/>
</dbReference>
<evidence type="ECO:0000256" key="7">
    <source>
        <dbReference type="RuleBase" id="RU361187"/>
    </source>
</evidence>
<feature type="active site" description="Proton donor" evidence="5">
    <location>
        <position position="285"/>
    </location>
</feature>
<sequence length="414" mass="45381">MTVRHETSRRSTSDSSAFVNISLSDPAVLKVPPIIDPNASSVIFPIVPGIDMTHLAPIFSTADGVVVSPPSGTVVDLQAGAEYVLSSNDVSTATWSFRAVEMRSPVLPGFYADPNIAIFGDTYYIYATTDGFPGWGGNVFYVWKSPDLVSWTRSKEPILTLDGAKGTVPWATGNAWAPTITSRDGKYYFYFSGNNPSYDRKTIGAAVADSPEGPFVAQPTAMILNNEALTTNQAIDPDAFLDPVTGKYYILWGNGKPLIAELNDDMVSINQNTIAAITGLTDFREGIFIVYRKGLYHITYSIDDTGSENYRVGYATSTSVHGPWTYRGVVLQKNVKYGILATGHDSMVNVPGTDHWYMAYHRFGIPNGDGTHRETTIDRCHFDADGFMRPIVPTLTSVGPELIRRRSNEFSTYD</sequence>
<dbReference type="InterPro" id="IPR052176">
    <property type="entry name" value="Glycosyl_Hydrlase_43_Enz"/>
</dbReference>